<dbReference type="GeneID" id="81384289"/>
<dbReference type="GO" id="GO:0005829">
    <property type="term" value="C:cytosol"/>
    <property type="evidence" value="ECO:0007669"/>
    <property type="project" value="TreeGrafter"/>
</dbReference>
<dbReference type="Pfam" id="PF23878">
    <property type="entry name" value="TPR_ELP1"/>
    <property type="match status" value="1"/>
</dbReference>
<comment type="function">
    <text evidence="5">Component of the elongator complex which is required for multiple tRNA modifications, including mcm5U (5-methoxycarbonylmethyl uridine), mcm5s2U (5-methoxycarbonylmethyl-2-thiouridine), and ncm5U (5-carbamoylmethyl uridine). The elongator complex catalyzes formation of carboxymethyluridine in the wobble base at position 34 in tRNAs.</text>
</comment>
<dbReference type="Pfam" id="PF23797">
    <property type="entry name" value="Beta-prop_ELP1_2nd"/>
    <property type="match status" value="1"/>
</dbReference>
<dbReference type="InterPro" id="IPR006849">
    <property type="entry name" value="Elp1"/>
</dbReference>
<dbReference type="InterPro" id="IPR056165">
    <property type="entry name" value="Beta-prop_ELP1_2nd"/>
</dbReference>
<feature type="domain" description="ELP1 TPR" evidence="9">
    <location>
        <begin position="917"/>
        <end position="1078"/>
    </location>
</feature>
<dbReference type="InterPro" id="IPR036322">
    <property type="entry name" value="WD40_repeat_dom_sf"/>
</dbReference>
<keyword evidence="13" id="KW-1185">Reference proteome</keyword>
<dbReference type="InterPro" id="IPR056164">
    <property type="entry name" value="Beta-prop_ELP1_1st"/>
</dbReference>
<gene>
    <name evidence="12" type="ORF">N7469_006204</name>
</gene>
<feature type="domain" description="ELP1 N-terminal second beta-propeller" evidence="8">
    <location>
        <begin position="411"/>
        <end position="674"/>
    </location>
</feature>
<dbReference type="InterPro" id="IPR056166">
    <property type="entry name" value="TPR_ELP1"/>
</dbReference>
<feature type="compositionally biased region" description="Basic and acidic residues" evidence="6">
    <location>
        <begin position="199"/>
        <end position="213"/>
    </location>
</feature>
<dbReference type="Pfam" id="PF23925">
    <property type="entry name" value="A-sol_ELP1"/>
    <property type="match status" value="1"/>
</dbReference>
<evidence type="ECO:0000256" key="5">
    <source>
        <dbReference type="PIRNR" id="PIRNR017233"/>
    </source>
</evidence>
<dbReference type="SUPFAM" id="SSF82171">
    <property type="entry name" value="DPP6 N-terminal domain-like"/>
    <property type="match status" value="1"/>
</dbReference>
<comment type="similarity">
    <text evidence="2 5">Belongs to the ELP1/IKA1 family.</text>
</comment>
<evidence type="ECO:0000259" key="11">
    <source>
        <dbReference type="Pfam" id="PF23936"/>
    </source>
</evidence>
<evidence type="ECO:0000256" key="2">
    <source>
        <dbReference type="ARBA" id="ARBA00006086"/>
    </source>
</evidence>
<comment type="pathway">
    <text evidence="1">tRNA modification; 5-methoxycarbonylmethyl-2-thiouridine-tRNA biosynthesis.</text>
</comment>
<dbReference type="RefSeq" id="XP_056500360.1">
    <property type="nucleotide sequence ID" value="XM_056645122.1"/>
</dbReference>
<feature type="domain" description="ELP1 first N-terminal beta-propeller" evidence="7">
    <location>
        <begin position="1"/>
        <end position="373"/>
    </location>
</feature>
<dbReference type="InterPro" id="IPR056167">
    <property type="entry name" value="A-sol_ELP1"/>
</dbReference>
<dbReference type="Pfam" id="PF04762">
    <property type="entry name" value="Beta-prop_ELP1_1st"/>
    <property type="match status" value="1"/>
</dbReference>
<reference evidence="12" key="2">
    <citation type="journal article" date="2023" name="IMA Fungus">
        <title>Comparative genomic study of the Penicillium genus elucidates a diverse pangenome and 15 lateral gene transfer events.</title>
        <authorList>
            <person name="Petersen C."/>
            <person name="Sorensen T."/>
            <person name="Nielsen M.R."/>
            <person name="Sondergaard T.E."/>
            <person name="Sorensen J.L."/>
            <person name="Fitzpatrick D.A."/>
            <person name="Frisvad J.C."/>
            <person name="Nielsen K.L."/>
        </authorList>
    </citation>
    <scope>NUCLEOTIDE SEQUENCE</scope>
    <source>
        <strain evidence="12">IBT 23319</strain>
    </source>
</reference>
<organism evidence="12 13">
    <name type="scientific">Penicillium citrinum</name>
    <dbReference type="NCBI Taxonomy" id="5077"/>
    <lineage>
        <taxon>Eukaryota</taxon>
        <taxon>Fungi</taxon>
        <taxon>Dikarya</taxon>
        <taxon>Ascomycota</taxon>
        <taxon>Pezizomycotina</taxon>
        <taxon>Eurotiomycetes</taxon>
        <taxon>Eurotiomycetidae</taxon>
        <taxon>Eurotiales</taxon>
        <taxon>Aspergillaceae</taxon>
        <taxon>Penicillium</taxon>
    </lineage>
</organism>
<comment type="caution">
    <text evidence="12">The sequence shown here is derived from an EMBL/GenBank/DDBJ whole genome shotgun (WGS) entry which is preliminary data.</text>
</comment>
<feature type="region of interest" description="Disordered" evidence="6">
    <location>
        <begin position="1170"/>
        <end position="1202"/>
    </location>
</feature>
<keyword evidence="5" id="KW-0539">Nucleus</keyword>
<dbReference type="GO" id="GO:0033588">
    <property type="term" value="C:elongator holoenzyme complex"/>
    <property type="evidence" value="ECO:0007669"/>
    <property type="project" value="InterPro"/>
</dbReference>
<evidence type="ECO:0000259" key="7">
    <source>
        <dbReference type="Pfam" id="PF04762"/>
    </source>
</evidence>
<dbReference type="PIRSF" id="PIRSF017233">
    <property type="entry name" value="IKAP"/>
    <property type="match status" value="1"/>
</dbReference>
<dbReference type="OrthoDB" id="40048at2759"/>
<comment type="subcellular location">
    <subcellularLocation>
        <location evidence="5">Cytoplasm</location>
    </subcellularLocation>
    <subcellularLocation>
        <location evidence="5">Nucleus</location>
    </subcellularLocation>
</comment>
<dbReference type="PANTHER" id="PTHR12747">
    <property type="entry name" value="ELONGATOR COMPLEX PROTEIN 1"/>
    <property type="match status" value="1"/>
</dbReference>
<proteinExistence type="inferred from homology"/>
<evidence type="ECO:0000313" key="12">
    <source>
        <dbReference type="EMBL" id="KAJ5231616.1"/>
    </source>
</evidence>
<dbReference type="Pfam" id="PF23936">
    <property type="entry name" value="HB_ELP1"/>
    <property type="match status" value="1"/>
</dbReference>
<evidence type="ECO:0000313" key="13">
    <source>
        <dbReference type="Proteomes" id="UP001147733"/>
    </source>
</evidence>
<feature type="domain" description="ELP1 three-helical bundle" evidence="11">
    <location>
        <begin position="1088"/>
        <end position="1259"/>
    </location>
</feature>
<sequence>MRNLRNVWLRETQISSDLPLTATAWDTSSDSVVCTFGPTEQSPIIELRRKRPDAQTDDSTDHRLSREAFECLASWDAPCPLPELPCDRVLSLHYFADNLTACLVLEGGDIIMVREEPLPGEDKIEILGSVDVGISAAAWSPDEELLAITTRARTLLYMTREFENVAEITLTQADLQSSQHVSVGWGKRETQFQGKRAKALRDPTVPEKVDEGKLSGNDDASTTISWRGDGAYVAVNSIEEGARRAVRVYSREGTLDSVSEPVDGLEGALSWRPSGNLIAGIQRLDDRIDVVFFERNGLRHGQFTLRLSEEERLSWGSQIQLSWNVDSTVLAVRFKDRVQLWTTGNYYYYLKQEIPIVVDPEFSFSYSFDWHQEKSLRVVAGSATSILDLEYAFDINHGSTVIPNDVGAVAVMDGQNLKLTPLRLAGVPPPMAHNELKLDSNAIDVAFSKSGTRIAVLTQDSFAVFLWSLKTRPVPAPILESSYPLSNASTSRPRQIAFVNENEVFVLRESSPNSTVIEKTLLETRVTEVVYEAIGTRFSSVFPGIGHDSLWVSHKASKGCTYTSISSEPDDVSKVNPWYESPSVDTPWARAVSISEDEKILISMTRTGTLFANKRVLAKNCTSFLVTPSHLLFTTSQHLLKFVHLNHVDEMEVPEDTPETDERCRSIERGSKLVSVIPSIFAVVLQAPRGNIETIYPRALVLAGIRTFIDQKKYRSAFLACRSQMVDMNILHDYAPQQFMESIQLFIEQVKKVDFIDDFLSRLKEEDVSQTLYKDTLKISKNESAVVAQPDTPAVFSAPKSSKVSKVNAICDAFLAVLQYRMDTNLQNLVTAHVCKSPPDLEAGLELVAGLRVKNPEQADDAIEHMCFLTDANRLYSHALGIYDLELTLLVAQQAQMDPREYLPFLRKLQQLPETRRKFEIDNHLSRFEKALKHLFALAAHEEIQAYVIKHILYKEALEIYKYQPDHQKQITHLYAEYLEGNSKPKDAAIAYESLALYDEARTCYKLAHMWRESLYCAMMASLPEADLIAHINELAETLIDEARDYVSAATVYADHLHDYITAARLLCRGSKFADAARLLTLHGKKELVEEIVDSGLAEAMGSMTDLLADCKNQLNAQVPRVTELRKLRAEDPLAFYGGDPTGGEGGVDIPDNVSLAPTEASTLAGRTMFTRYTSKTGKTGSSRQTSRNRRREERKRAKGRKGTVYEEEYLVNSIRRLIERVNTTIPEAESLVDALLRRGMRERAAAVEKALSDVMKMCADCRDDIFEVQKVEAPKTDEDEEDPDLVLRGGPAVLAESLEALEGGARAKEPPVLKSMKKSSLLV</sequence>
<dbReference type="Proteomes" id="UP001147733">
    <property type="component" value="Unassembled WGS sequence"/>
</dbReference>
<feature type="region of interest" description="Disordered" evidence="6">
    <location>
        <begin position="1302"/>
        <end position="1324"/>
    </location>
</feature>
<dbReference type="GO" id="GO:0002926">
    <property type="term" value="P:tRNA wobble base 5-methoxycarbonylmethyl-2-thiouridinylation"/>
    <property type="evidence" value="ECO:0007669"/>
    <property type="project" value="TreeGrafter"/>
</dbReference>
<dbReference type="InterPro" id="IPR056169">
    <property type="entry name" value="HB_ELP1"/>
</dbReference>
<name>A0A9W9NXI6_PENCI</name>
<accession>A0A9W9NXI6</accession>
<keyword evidence="4" id="KW-0819">tRNA processing</keyword>
<protein>
    <recommendedName>
        <fullName evidence="5">Elongator complex protein 1</fullName>
    </recommendedName>
</protein>
<evidence type="ECO:0000259" key="8">
    <source>
        <dbReference type="Pfam" id="PF23797"/>
    </source>
</evidence>
<dbReference type="GO" id="GO:0000049">
    <property type="term" value="F:tRNA binding"/>
    <property type="evidence" value="ECO:0007669"/>
    <property type="project" value="TreeGrafter"/>
</dbReference>
<dbReference type="SUPFAM" id="SSF50978">
    <property type="entry name" value="WD40 repeat-like"/>
    <property type="match status" value="1"/>
</dbReference>
<dbReference type="PANTHER" id="PTHR12747:SF0">
    <property type="entry name" value="ELONGATOR COMPLEX PROTEIN 1"/>
    <property type="match status" value="1"/>
</dbReference>
<evidence type="ECO:0000256" key="4">
    <source>
        <dbReference type="ARBA" id="ARBA00022694"/>
    </source>
</evidence>
<evidence type="ECO:0000256" key="3">
    <source>
        <dbReference type="ARBA" id="ARBA00022490"/>
    </source>
</evidence>
<evidence type="ECO:0000259" key="10">
    <source>
        <dbReference type="Pfam" id="PF23925"/>
    </source>
</evidence>
<evidence type="ECO:0000256" key="6">
    <source>
        <dbReference type="SAM" id="MobiDB-lite"/>
    </source>
</evidence>
<dbReference type="GO" id="GO:0005634">
    <property type="term" value="C:nucleus"/>
    <property type="evidence" value="ECO:0007669"/>
    <property type="project" value="UniProtKB-SubCell"/>
</dbReference>
<keyword evidence="3 5" id="KW-0963">Cytoplasm</keyword>
<feature type="domain" description="ELP1 alpha-solenoid" evidence="10">
    <location>
        <begin position="698"/>
        <end position="909"/>
    </location>
</feature>
<dbReference type="EMBL" id="JAPQKT010000005">
    <property type="protein sequence ID" value="KAJ5231616.1"/>
    <property type="molecule type" value="Genomic_DNA"/>
</dbReference>
<evidence type="ECO:0000256" key="1">
    <source>
        <dbReference type="ARBA" id="ARBA00005043"/>
    </source>
</evidence>
<feature type="region of interest" description="Disordered" evidence="6">
    <location>
        <begin position="196"/>
        <end position="216"/>
    </location>
</feature>
<reference evidence="12" key="1">
    <citation type="submission" date="2022-11" db="EMBL/GenBank/DDBJ databases">
        <authorList>
            <person name="Petersen C."/>
        </authorList>
    </citation>
    <scope>NUCLEOTIDE SEQUENCE</scope>
    <source>
        <strain evidence="12">IBT 23319</strain>
    </source>
</reference>
<evidence type="ECO:0000259" key="9">
    <source>
        <dbReference type="Pfam" id="PF23878"/>
    </source>
</evidence>